<dbReference type="InterPro" id="IPR027417">
    <property type="entry name" value="P-loop_NTPase"/>
</dbReference>
<comment type="caution">
    <text evidence="4">The sequence shown here is derived from an EMBL/GenBank/DDBJ whole genome shotgun (WGS) entry which is preliminary data.</text>
</comment>
<feature type="compositionally biased region" description="Gly residues" evidence="2">
    <location>
        <begin position="591"/>
        <end position="632"/>
    </location>
</feature>
<feature type="compositionally biased region" description="Gly residues" evidence="2">
    <location>
        <begin position="554"/>
        <end position="563"/>
    </location>
</feature>
<dbReference type="SUPFAM" id="SSF52540">
    <property type="entry name" value="P-loop containing nucleoside triphosphate hydrolases"/>
    <property type="match status" value="2"/>
</dbReference>
<feature type="compositionally biased region" description="Polar residues" evidence="2">
    <location>
        <begin position="4023"/>
        <end position="4036"/>
    </location>
</feature>
<feature type="region of interest" description="Disordered" evidence="2">
    <location>
        <begin position="1178"/>
        <end position="1203"/>
    </location>
</feature>
<feature type="region of interest" description="Disordered" evidence="2">
    <location>
        <begin position="517"/>
        <end position="638"/>
    </location>
</feature>
<dbReference type="InterPro" id="IPR056024">
    <property type="entry name" value="DUF7605"/>
</dbReference>
<dbReference type="Gene3D" id="3.40.50.300">
    <property type="entry name" value="P-loop containing nucleotide triphosphate hydrolases"/>
    <property type="match status" value="1"/>
</dbReference>
<feature type="compositionally biased region" description="Basic and acidic residues" evidence="2">
    <location>
        <begin position="4363"/>
        <end position="4373"/>
    </location>
</feature>
<evidence type="ECO:0000313" key="5">
    <source>
        <dbReference type="Proteomes" id="UP001066276"/>
    </source>
</evidence>
<feature type="compositionally biased region" description="Low complexity" evidence="2">
    <location>
        <begin position="7784"/>
        <end position="7794"/>
    </location>
</feature>
<dbReference type="SMART" id="SM00240">
    <property type="entry name" value="FHA"/>
    <property type="match status" value="1"/>
</dbReference>
<feature type="region of interest" description="Disordered" evidence="2">
    <location>
        <begin position="1907"/>
        <end position="1958"/>
    </location>
</feature>
<dbReference type="PANTHER" id="PTHR36681:SF3">
    <property type="entry name" value="NUCLEAR GTPASE, GERMINAL CENTER-ASSOCIATED, TANDEM DUPLICATE 3"/>
    <property type="match status" value="1"/>
</dbReference>
<feature type="region of interest" description="Disordered" evidence="2">
    <location>
        <begin position="6277"/>
        <end position="6298"/>
    </location>
</feature>
<feature type="compositionally biased region" description="Gly residues" evidence="2">
    <location>
        <begin position="2158"/>
        <end position="2167"/>
    </location>
</feature>
<feature type="region of interest" description="Disordered" evidence="2">
    <location>
        <begin position="7178"/>
        <end position="7220"/>
    </location>
</feature>
<dbReference type="InterPro" id="IPR045063">
    <property type="entry name" value="Dynamin_N"/>
</dbReference>
<feature type="region of interest" description="Disordered" evidence="2">
    <location>
        <begin position="4363"/>
        <end position="4389"/>
    </location>
</feature>
<feature type="compositionally biased region" description="Gly residues" evidence="2">
    <location>
        <begin position="998"/>
        <end position="1007"/>
    </location>
</feature>
<feature type="compositionally biased region" description="Gly residues" evidence="2">
    <location>
        <begin position="970"/>
        <end position="980"/>
    </location>
</feature>
<name>A0AAV7V1X4_PLEWA</name>
<dbReference type="Pfam" id="PF00350">
    <property type="entry name" value="Dynamin_N"/>
    <property type="match status" value="1"/>
</dbReference>
<dbReference type="Pfam" id="PF00498">
    <property type="entry name" value="FHA"/>
    <property type="match status" value="1"/>
</dbReference>
<dbReference type="SUPFAM" id="SSF49879">
    <property type="entry name" value="SMAD/FHA domain"/>
    <property type="match status" value="1"/>
</dbReference>
<feature type="compositionally biased region" description="Acidic residues" evidence="2">
    <location>
        <begin position="7190"/>
        <end position="7205"/>
    </location>
</feature>
<feature type="compositionally biased region" description="Low complexity" evidence="2">
    <location>
        <begin position="544"/>
        <end position="553"/>
    </location>
</feature>
<dbReference type="InterPro" id="IPR000253">
    <property type="entry name" value="FHA_dom"/>
</dbReference>
<reference evidence="4" key="1">
    <citation type="journal article" date="2022" name="bioRxiv">
        <title>Sequencing and chromosome-scale assembly of the giantPleurodeles waltlgenome.</title>
        <authorList>
            <person name="Brown T."/>
            <person name="Elewa A."/>
            <person name="Iarovenko S."/>
            <person name="Subramanian E."/>
            <person name="Araus A.J."/>
            <person name="Petzold A."/>
            <person name="Susuki M."/>
            <person name="Suzuki K.-i.T."/>
            <person name="Hayashi T."/>
            <person name="Toyoda A."/>
            <person name="Oliveira C."/>
            <person name="Osipova E."/>
            <person name="Leigh N.D."/>
            <person name="Simon A."/>
            <person name="Yun M.H."/>
        </authorList>
    </citation>
    <scope>NUCLEOTIDE SEQUENCE</scope>
    <source>
        <strain evidence="4">20211129_DDA</strain>
        <tissue evidence="4">Liver</tissue>
    </source>
</reference>
<feature type="region of interest" description="Disordered" evidence="2">
    <location>
        <begin position="4016"/>
        <end position="4036"/>
    </location>
</feature>
<feature type="domain" description="FHA" evidence="3">
    <location>
        <begin position="2878"/>
        <end position="2935"/>
    </location>
</feature>
<evidence type="ECO:0000259" key="3">
    <source>
        <dbReference type="PROSITE" id="PS50006"/>
    </source>
</evidence>
<feature type="compositionally biased region" description="Polar residues" evidence="2">
    <location>
        <begin position="5565"/>
        <end position="5588"/>
    </location>
</feature>
<evidence type="ECO:0000256" key="1">
    <source>
        <dbReference type="SAM" id="Coils"/>
    </source>
</evidence>
<gene>
    <name evidence="4" type="ORF">NDU88_004489</name>
</gene>
<feature type="compositionally biased region" description="Basic and acidic residues" evidence="2">
    <location>
        <begin position="2807"/>
        <end position="2819"/>
    </location>
</feature>
<feature type="compositionally biased region" description="Gly residues" evidence="2">
    <location>
        <begin position="517"/>
        <end position="528"/>
    </location>
</feature>
<feature type="region of interest" description="Disordered" evidence="2">
    <location>
        <begin position="114"/>
        <end position="210"/>
    </location>
</feature>
<feature type="region of interest" description="Disordered" evidence="2">
    <location>
        <begin position="20"/>
        <end position="88"/>
    </location>
</feature>
<feature type="region of interest" description="Disordered" evidence="2">
    <location>
        <begin position="5662"/>
        <end position="5687"/>
    </location>
</feature>
<feature type="region of interest" description="Disordered" evidence="2">
    <location>
        <begin position="7779"/>
        <end position="7866"/>
    </location>
</feature>
<dbReference type="InterPro" id="IPR008984">
    <property type="entry name" value="SMAD_FHA_dom_sf"/>
</dbReference>
<organism evidence="4 5">
    <name type="scientific">Pleurodeles waltl</name>
    <name type="common">Iberian ribbed newt</name>
    <dbReference type="NCBI Taxonomy" id="8319"/>
    <lineage>
        <taxon>Eukaryota</taxon>
        <taxon>Metazoa</taxon>
        <taxon>Chordata</taxon>
        <taxon>Craniata</taxon>
        <taxon>Vertebrata</taxon>
        <taxon>Euteleostomi</taxon>
        <taxon>Amphibia</taxon>
        <taxon>Batrachia</taxon>
        <taxon>Caudata</taxon>
        <taxon>Salamandroidea</taxon>
        <taxon>Salamandridae</taxon>
        <taxon>Pleurodelinae</taxon>
        <taxon>Pleurodeles</taxon>
    </lineage>
</organism>
<dbReference type="Pfam" id="PF24564">
    <property type="entry name" value="DUF7605"/>
    <property type="match status" value="1"/>
</dbReference>
<accession>A0AAV7V1X4</accession>
<feature type="compositionally biased region" description="Low complexity" evidence="2">
    <location>
        <begin position="2820"/>
        <end position="2832"/>
    </location>
</feature>
<feature type="compositionally biased region" description="Low complexity" evidence="2">
    <location>
        <begin position="7838"/>
        <end position="7866"/>
    </location>
</feature>
<feature type="region of interest" description="Disordered" evidence="2">
    <location>
        <begin position="1739"/>
        <end position="1827"/>
    </location>
</feature>
<dbReference type="PROSITE" id="PS50006">
    <property type="entry name" value="FHA_DOMAIN"/>
    <property type="match status" value="1"/>
</dbReference>
<proteinExistence type="predicted"/>
<feature type="compositionally biased region" description="Gly residues" evidence="2">
    <location>
        <begin position="1794"/>
        <end position="1803"/>
    </location>
</feature>
<feature type="region of interest" description="Disordered" evidence="2">
    <location>
        <begin position="964"/>
        <end position="1044"/>
    </location>
</feature>
<keyword evidence="1" id="KW-0175">Coiled coil</keyword>
<feature type="coiled-coil region" evidence="1">
    <location>
        <begin position="4094"/>
        <end position="4146"/>
    </location>
</feature>
<evidence type="ECO:0000313" key="4">
    <source>
        <dbReference type="EMBL" id="KAJ1195208.1"/>
    </source>
</evidence>
<feature type="compositionally biased region" description="Polar residues" evidence="2">
    <location>
        <begin position="5662"/>
        <end position="5672"/>
    </location>
</feature>
<dbReference type="EMBL" id="JANPWB010000004">
    <property type="protein sequence ID" value="KAJ1195208.1"/>
    <property type="molecule type" value="Genomic_DNA"/>
</dbReference>
<feature type="region of interest" description="Disordered" evidence="2">
    <location>
        <begin position="2807"/>
        <end position="2832"/>
    </location>
</feature>
<dbReference type="PANTHER" id="PTHR36681">
    <property type="entry name" value="NUCLEAR GTPASE, GERMINAL CENTER-ASSOCIATED, TANDEM DUPLICATE 3"/>
    <property type="match status" value="1"/>
</dbReference>
<feature type="compositionally biased region" description="Gly residues" evidence="2">
    <location>
        <begin position="1027"/>
        <end position="1044"/>
    </location>
</feature>
<sequence length="7960" mass="848812">MGQAGCVGQDLAQDLGEASCDTRVKWGPDQDLGGQRGPDQDLGGQRGPDQDLGGQRGPDQDLGGQRGPDQDLGGQRGPDQDLGGQRGWIRIWVGSGGRTRIWVGSGGRTRIWVDQDLGGQRGVDQDLGGQRGPDQDLGGQRGPDQDLGGQRGPDQDLGGQRGPDQDLGGQRGPDQDLGGQRGPDQDLGGQRGPDQDLGGQRGPDQDLGGQRGWIRIWVGSGGGSGSGWAAGAGSGSGWAADLGGQRGWTRIWVGSGGEPGSGWAAGVNQDLGGQRGWIRVGSGGGSGSGWAAGVDQDLGGQRGWIRIWVGSGGWIRIWVGSGGWIRIWVGSGSGWAAGVDQDLGGQRGWTRIWVGSGGGPGSGWAAGGGSGWAAGLDQGGQRGLDQGGQRGLDQGGQRGWIRIWVGSGGGPGSGWAAGVDQDLGGQRGWTRIWVGSGGRTRIWVGSGGGSGWAAGVDQGGQRGWIRVGSGGWIRVGSGGWIRVGSGGGSGWAAGVDQGGQRGWIRIWVGSGGGSGSGWAAGAGSGSGWAAGVDQDLGGQRGLDQDLGGQRIWVGSGGGPGSGWAAGVDQDLGGQRGPDQDLGGQRGWIRVGSGGGSGWAAGVDQGGQRGLDQGGQRGLDQGGQRGLDQGGQRGLDQDLGGQRGWIRIWVGSGGGSGSGWAAGAGSGWAAGAGSGSGWAAGVDQDLGGQRGWIRIWVGSGGWIRIWVGSGGWIRIWVGSRGWIRIWVGSRGWIRIWVGSGSGWAAGVDQDLGGQRGWTRIWVGSGGRTRIWVGSGGGSGWAAGVDQGGQQGLDQGGQRGWIRIWVGIGGGPGCGWAAGVGSGSGWAAAVDLGGQRGWTRIWVGSGGGPGSGWAAGVDQDLGGQQGWIRIWVGSGGRTRIWVGSGGRTRIWVGSGGRTRIWVGSGGGPGSGWAAGVDLGGQRGWIWVGSGGGSGWAAGLDQGGQRGWIRIWVGSGGGSGSGWAAGVDQDLGGQRGLDQGGQRGLDQDLGGQRGWTRIWVGSGGGPGSGWAAGVDQDLGGQRGLDQDLGGQRGGSGSGWAAGAGSGSGWAADLGGQRGWTRIWVGSGGGPGSGWAAGVDQDLGGQRGLDQDMGGQRIWVGSGGGPGSGWAAGVDQDLGGQRGWTRIWVGSGGRTRIWVGSGGRTRIWVGSGGRTRIWVGSGGRTRIWVGSGGGSGWAAGVDQGGQRGLDQGGQRGLDQGGQRGLDQGGQRGWIRIWVGSGGGSGSGWAAGVDQGGQRGLDLGGQRGWIRIWVGSGGGSGSGWAAGAGSGSGWAAGVDQDLGGQRGWIRIWVGSGGWIRIWVGSGSGWAAGVDQDLGGQRGWTRIWVGSGGGPGSGWAAGVDQDLGGQRGWIRVGSGGWIWVGSGGGSGWAAGVDLGGQRGWIWVGSGGGSGSGWAAGVDQDLGGQRGLDQDLGGQRGWIRIWVGSGGWIRIWVGSGSGWAAGVDQDLGGQRGWTRIWVGSGGRTRIWVGSGGGSGWAAGAGSGWAAGVDQDLGGQRGWTRIWVGSGGGSGWAAGVDQGGQRGWIRIWVGSGGGPGSGWAAGVDQDLGGQRGWTRIWVGSGGGPGSGWAAGVDQDLGGQRGWTRIWVGSGGGPGSGWAAGVDQDLGGQRGWTRIWVGSGGGPGSGWAAGVDQDLGGQRGPDQDLGGQRGWIRVGSGGGSGWAAGAGSGWAAGAGSGWAAGAGSGWAAGAGSGSGWAAGVDQDLGGQRGWIRIWVGSGGWIRVGSGGWIRIWVGSGGGSGSGWAAGVDQDLGGQRGLDQDLGGQRGLDQDLGGQQGLDQDLGGQQGLDQDLGGQRIWVGSGGGPGSGWAAGVDQDLGGQRGPDQDLGGQRGWIRVGSGGGSGWAAGAGSGWAAGVDQDLGGHRGWTRMWVGSGGWIRIWVGSGGGSGWAAGVDQDLGGQRGWTRIWVGSRGGSGSGWAAGVDQDLGGQRGPDQDLGGQRGPDQDLGGQRGPDQDLGGQRGWTRIWVGSGGGSGWAAGVDLGGQRGWIWVGSGAGSGWAAGVDQDLGGQRGWIRIWVGSGGGSGSGWAAGAGSGWAAGAGSGSGWAAGVDQDLGGQRGWTRIWVGSGGGSGSGWAAGAGSGSGWAAGWIRIWVGSGGWIRIWVGSGSGWAAGVDQDLGGQRGWTRIWVGSGGGPGSGWAAGAGSGYGWAADLGGQRGWTRIWVGSGGGPGSGWAAGVDQDLGGQRGPDQDLGGQRGPDQDLGGQRGPDQDLGGQRGPDQDLGGQRGWIRVGSGGGSGWAAGAGSGWAAGAGSGWAAGAGSGWAAGVDQDLGGQRGWIRIWVGSGGGSGWAAGAGSGWAAGVDQDLGGQRGWIRIWVGSGGWIRIWVGSGGGSGSGWAAGVDQDLGGQRGLDQDLGGQRIWVGSGGGPGSGWAAGVDQDLGGQRGWTRIWVGSGGGSGWAAGAGSGWAAGAGSGWAAGVDLGGQRGWIWVGSGGGSGWAAGVDQDLGGQRGWIRIWVGSGGWIRIWVGSGGGSGSGWAAGAGSGSGWAADLGGQRGGPGSGWAAGVDQDLGGQRGWTRIWVGSGGRTRIWVGSGGGSGWAAGAGSGWAAGVDQDLGGQRGWTRIWVGSGGGSGWAAGVDQGGQRGWIRIWVGSGGGPGSGWAAGVDQDLGGQRGWTRIWVGSGGGPGSGWAAGVDQDLGGQRGWTRIWVGSGGGPGSGWAAGVDQDLGGQRGWTRIWVGSGGGSGSGWAAGVDQEVGGQRGWTRIWVGSGGGSGWAAGVDLGGQRGWIWVGSGGGPGSGWAAGVDQDLGGQRGWIRRRRPAATPAPTVSILGARGWRCDAAASSRAKVRRARAVSGSRRTLGVFWVKKAAQWRETRGERTGSRGESARAPPVEGAPAGAGLDVRKMADDVDMNSNEMPRFHLRRIGRQPSVEGVASYIHFDKVTTLIGRNRDVVDYFISCPTASCKDYISRVHARVVRIPPLDTHKIVDSSLTGIYINDLRIQGGVSLQEGDTVTFGHPQSGSIVPGTKVRQPNSESYFLFERCLCLGEHALSLSAPHSSTGISMIQMPALTSVQVPDLRSHNLAFVKKIGFSVLSRSVWASQTTNASNLTFTVTTTSETPAGASLSSKYSLSTLPVMNVCTSSGHESAAICPIPDISTSPGNAAEMISSPESETLRSKSPEYDIVSSVAMLPHFSHKGAKPVQPSVLCQETDNDKNTLLMSACEKQSHIHETDFEILPGIQGQHSQVADPVYPPQYACQSMGIDAKYVPPISACDEGGQHKDYSVCELTSLEKEMKSMEKIHLTEGVLQQLNDAHINVDANSFVQNIPPISTYNCSVAHSETQQVEEGSASPSILEFECVRKENVCFDLAKQTTDCASVEHGNFTSARVGMCIKESSLGERMTGLTMKPNHAGEIVVTGTVDSTDKMNIHQGVSDTSKIHFFSSLSDHQKRQSAVDDCGHIHIISEAPSENLEGHAVHRSIVIKDHACHIDHARKFADCTKHLNCAIDEMTASQNYPARLKGGIAANAKGIFHGNTVDVIVEPDDIDEKLLRGEIKNDENNILSVNEHEHSGSKAHFCSVESLGSEGASSVDVFYDASCKTETPASQFQSPVDAFNAEEPCYLGQFSETSVIEFRKSSEVMQQENMSASEHSKEMIQTQIDDDITDLVALFSRESKGNLGAQENGSLGKCLSIHVSSEPTSAEHGSGDRSGHSINQGVDMQSYSVFREHPGNKKKKAVLQTDDLFWSDIDVKSHLANIPRTLVVAKDCNVEASHQREVGTANKQINSTTSKETSPCAPLLPQISSDLRDLPVKNAPLLIKMHPRPTENEKETGLLDTDSDMKIMHTSGFRESPTKDSIIGNSNAVMQNHLLLSSLEAMKNGASVSDKFTVLSNGTEHVYCPPASLNKLTEESELAESRTSGLLNNLCDDVYDFDVLPDNVVCTPVVQTHFPVLFTDQDTMTPPKNCLTGGEEKVQTCDASVFESISVTRIKMEEKLKEPFNQTCILNMSMPASNDEIKADSSELNSEKAFSDNIKQIVAVQRFEEAGKDDILSPHLDATHLETCTTRREGIPCTLATPQERGPLECASGTPSSSSPAINPDSFTNSTIKDVLQITNLLFSGPRPLPPPRVEGLSSLMGTMLKSFSSMREFKLNDNIEDETEMEERNVSEAAMNIKDKENEVSETEVKENEGKEEKANVVEAKENIARQLEARELKDKKNVAKEIDTMKDHTTEDASLKDAENIDYSCDDPSKKSYEKNVLKSSSPQCDSCLTNTQHEMDSPSIVLPILVGKDVSEIDIKPSSEHLGINTGSTQGSVQVEKCEPAHSSLILDSSENGVGVGHLKHGIKRTLELGLTSVRNACRWSTSSSGDHISTVNSGMFSVPEHDVNNILSLETCESLRNNERRLHISDTEYVNKDGTPHIHGKKELLSKEKSSKEQHATSTNRNVAQFEEHHETCETPEAQLVECVLNKEEHAPKCITKRENKFIPVPLLPLEMHDRNIVASSFPSTSHCELPLMVLEQAKHGKVQNEKNSIDADCQHNAKTQDIRQRIRLERPPELRLAADQDNVNLDFGDAFKVSEPTIESEMSQEEKEIVKCQLKGNDCNKMTSFGEPGPPHYAKMSDFRIRDDVGTQNSLSKISKSAKNAFLSAPLEVSDSATESHLQAHDRILLPNCNKLSHDFLPGMLASKLQEDCDVEIVEPCSPSKGSVIDSKMGMVDLMSDKSLTFNEADSKVNCSDNRNIKRTFMEAINSEDESCPPKKTCPSQSSSESLLLADHNDYRAKIVGNLVREFLKYWHCTHNTSTGDGQVVVHKNGAQESGLVALLVKSFFLKPLNSSVSMSTVGSLSDKEWPKGHTEIDNWKSISVEESAINASQVLKEDRDFRTPGLNKNSSVDNQHTIDNLPRIPDAESLKYEKEIIGIKYRCCDDELISKDKSCLISGRLGEVGQCPAKQLDTGSDAVSNIYIDCEVKDEDCGENQSFTCDESLHCSSVSQCRIQGDIKDRDLPSSMPEVRLLEDNSLSKNVINDFSRMEACRLHLSGKELYSSNNHTKELLPNITLPDCAGSNQKKEHFEEVALGYNQTVCAFECHTSVHSPSAKLCKNEFDQDSINASETLHCLASRSQPDSVKSSWSVGLDMDDMTTSNTRQTVTQNVAFNFEKSSSFSLSEQCRAQVPVKQLDDPFLYQKEAAVSSQKGAKNDNIPDEDLGRCCMNFKFLECLETQVGSEASITKFGSNLKQAAYEEKIYNRKITSGREEMPDNVHVSSVSIEEVTRACKENDKDETLKVDKPDNASFSSTLKIHPPGHEMSVMKSSPFVDDGKEHLHKEYAECGQQVLNLGNAKSLVLSASTQKVLEKTIEHVVLSSVSSEVKNISIAHADIQKSNVSKELQEQPSLEFSHLEQLEVQSSSKNSSSQIAGGEQEIEVNTTFSDQAVSSESGWSSFLSCSQTEILDSTDNSSVSSFSENEVTDCTEVLRIDQKRTIAAIGISCSEANCEFSDSASSPAVDCDRIEIDSNKDTFTSNQVSTSEDEEWSSCSSGNQLVIFEETNKSLMHEEEMESIEANEKKQETCSPGIETSDVQFANRKSCSKGNLEYETINASWTSQLSINGDREQGCLTAASSESSTSQSSILAVSENTDGSSVALNEETNSISTDSEKEESEYKEICVVGISNFEKAIVTVVDNDVAERQYEKGNLSGKKPFTLDGDKQQSAICSQCSIQAEDLPVQNEVNSGRSSASEELDKSSFGLSNQIPSSESINDANNSITSAVETSLDDNIYIEHCYNLTHSNSSGSSFGSPCSLKSCSENIDLSSLVIEEQTGSQVSDCKNQELHYEERGEIGSDCFDVCHPSKNLRESEYFGCSANVLEEPNQVRYGSIDVMPHSKIDVNSEDSHASLCPAISAEEMEDYGDIDPCGNQSSESYSSVICQDSISNMNVRKVSSISSEVERTVSQTLTMFNETPVQMGIHAVVEAYSAESKATSSVQCDSDRKVSAESSFQEVNNNIDDSTVNKDSTFVQPVNNKIKNKSVNEHSTDFKSKRYYLANQNVIGVSSSVDLDETVSISDAKCRFNVSEDSGICSLVSGELTGDVENTAKTFSGTGVALDELTTSKTISNTAAKDPTYVECSGNDIVYEPSTVFCVNGNEAIECNILHATKNLDDSSLNLQSKMQTDKTVSGTCRLENLKDIEVFDENSLVARDDQEIVAITESKDSCLEVTKSLDRGDASQPSKEGAIDSIVRSLSSNICEQMSERVCSSTKTAEQVNERRETAQSEKALELCDKIGEMCGSRSTALSRVSSAAPLCTETELNSCNNKKDNFTVSQIEKDHRHTDQLLPENASYPDEEANACSCSKEEEPGSGGYGDKKEHASVFQHKNNCECFDKKHVVPSDTLSLSQKLSRRERIFSAQPEDIQRQEDGLHISSRSVLAWTVSRTEGQQLPPDHHSATAVYPVDSLYKDEVRDEDQCHLLIEEKVCDLKESTVLSTTPLKRKAKGDFEDCASFLIKSQCNNVIVISSDSEDDKTVLPSAKVKPGLSVKRLRRCRILGNKGSSTSSVPQAEESHCSSLSSGSMICDVPKSSYSAIVIDSSEEEQSVKMEVKDEHDDYGDMSGGGFGRQGNTDLQNRENVLLSQRSSNIQSEERQTRESEHQAFVTKKVVGSSGCELSSGEEHIKGNFDLNPKMWDYSAPRSPIIPVLSDINSSKDSAHLDASSAQPLRVEELMNRKLPDSVLLPCVFDDDSEFSQPELDLERVYSSDEEMSSDHRELVSRSQMSLDPAEDISLQRPFGVLPQHGHISNSGTASDTPHLGSVDHSDYREWAVQKNWAFSEQDLEFELKECHAVLHEIEQVLIDIQGVEDGHMKQWSNTILNLKEQTKEPSKTYIAVVGDTGSGKSSLLNALLDEEAVLPTSGMQACTAVVVEIARSSKENKYKAEVEFLSEEEWDKELVALIKDMKDKSGKWKKRRPDRKSEAGTAYCRVKAVYGRIAELSELKHMREVTCRLGRTEYVSADTAEKFSKKIQKYIDSCPDDMCYWKGGQLWPIVKCVKIYVPNAEVLKTGAVLVDLPGVRDSNAARDCIAREYLKKCHAVWVVAQITRAVDDKTAKELLNESLRRQLYMDGQYDGLAFICTKTDTFFKVEIKRALSLDKQLSPLESKVEALENQIKVMRRDIKDLDDQLHTWKSQSNEENPVYFQQGVAVDLRDHLMKLEREKISMEQEKDQILGEISLICVKSRNNFSKARIQSDFNSGLQEMKKKNAENEDEDEESSEDDEEEGVCNSDTEEKGGTPQRRLHVFTVSSTEYLKLRGKLQHEEPAKVFTKEEETEIPALKVFAIQTALQCGMVATEKIIRNVASITSHVISYLTNQKTQDETLQAQIKDIVQNCLADVREMLQAVVKKSIGEFSECFDVLIGNELNRGVEKAKGICEEKVQRWGSQDAGGYSYPTYKAVCSRQGVYTSVAYGPIDFNEQLSEPLVNSITLMWKEVFSDKLFCCLKSFSNAVWRRLDLFFHTLKDKLQKLNIETERFDFIRKQQLEEWNAVLHNFVLDQNEYIKNRQREISRILTPDIQRSMSQAYTACDQESGTGSFHRMKGHMLGHVRAHKSTMFSCAANKLMEQLGLLRDDIRACFEDVIEKLFDSLEMQLNSVLTPAKKNEDIIPDLKKIWDNVTKICERSCVDFFLPEFDAPGADPSTEKEVLQNEKPSSFKGKCKIVRIEKEVLPYLITIEVSMNRITLTRNEDGAQVSLLFSSVLHCEVCLPLYYLILHISAEVSRSMFSLWIKDYCPDMNPNLLIILDVPQDPTPFRMLMKFISAKQQGTAWFQEVDLPKGRSTLKTLGVYFSEEQDSVVKRESTKESASSSSCPSSQVLQNLAGPSYRMHPFGRKRGGDYSQSGLIKKQKHESRAPHQRSSSPSFSSAQGRSPQTHYSSSMSSPTSPHLWGPATQCLTKNGNISNEGPVKYLLSASIGASAYEVSHPSNLKKEHPSEYRTLSSAAGHLQIRSTEGILGQLQFKSVQGQNLPGVEKSDSYAQP</sequence>
<evidence type="ECO:0000256" key="2">
    <source>
        <dbReference type="SAM" id="MobiDB-lite"/>
    </source>
</evidence>
<feature type="compositionally biased region" description="Low complexity" evidence="2">
    <location>
        <begin position="1764"/>
        <end position="1793"/>
    </location>
</feature>
<feature type="region of interest" description="Disordered" evidence="2">
    <location>
        <begin position="2155"/>
        <end position="2227"/>
    </location>
</feature>
<feature type="region of interest" description="Disordered" evidence="2">
    <location>
        <begin position="5561"/>
        <end position="5592"/>
    </location>
</feature>
<feature type="coiled-coil region" evidence="1">
    <location>
        <begin position="7073"/>
        <end position="7155"/>
    </location>
</feature>
<keyword evidence="5" id="KW-1185">Reference proteome</keyword>
<dbReference type="Gene3D" id="2.60.200.20">
    <property type="match status" value="1"/>
</dbReference>
<protein>
    <recommendedName>
        <fullName evidence="3">FHA domain-containing protein</fullName>
    </recommendedName>
</protein>
<dbReference type="Proteomes" id="UP001066276">
    <property type="component" value="Chromosome 2_2"/>
</dbReference>